<organism evidence="2 3">
    <name type="scientific">Ceutorhynchus assimilis</name>
    <name type="common">cabbage seed weevil</name>
    <dbReference type="NCBI Taxonomy" id="467358"/>
    <lineage>
        <taxon>Eukaryota</taxon>
        <taxon>Metazoa</taxon>
        <taxon>Ecdysozoa</taxon>
        <taxon>Arthropoda</taxon>
        <taxon>Hexapoda</taxon>
        <taxon>Insecta</taxon>
        <taxon>Pterygota</taxon>
        <taxon>Neoptera</taxon>
        <taxon>Endopterygota</taxon>
        <taxon>Coleoptera</taxon>
        <taxon>Polyphaga</taxon>
        <taxon>Cucujiformia</taxon>
        <taxon>Curculionidae</taxon>
        <taxon>Ceutorhynchinae</taxon>
        <taxon>Ceutorhynchus</taxon>
    </lineage>
</organism>
<gene>
    <name evidence="2" type="ORF">CEUTPL_LOCUS9786</name>
</gene>
<reference evidence="2" key="1">
    <citation type="submission" date="2022-01" db="EMBL/GenBank/DDBJ databases">
        <authorList>
            <person name="King R."/>
        </authorList>
    </citation>
    <scope>NUCLEOTIDE SEQUENCE</scope>
</reference>
<keyword evidence="1" id="KW-1133">Transmembrane helix</keyword>
<dbReference type="Gene3D" id="1.20.1070.10">
    <property type="entry name" value="Rhodopsin 7-helix transmembrane proteins"/>
    <property type="match status" value="1"/>
</dbReference>
<sequence>MFEGMSETVAMLDTFPKTLRYQMLFLVIAYLVPMTLMSLCYTVMGKVLWGSQSIGELTQRQIDSIRSKRKEISVDFKLEKKVFLKVNWKCEKDVTAGKCYLPYLNSI</sequence>
<keyword evidence="1" id="KW-0472">Membrane</keyword>
<accession>A0A9N9MV53</accession>
<keyword evidence="3" id="KW-1185">Reference proteome</keyword>
<name>A0A9N9MV53_9CUCU</name>
<dbReference type="OrthoDB" id="5981855at2759"/>
<proteinExistence type="predicted"/>
<evidence type="ECO:0000256" key="1">
    <source>
        <dbReference type="SAM" id="Phobius"/>
    </source>
</evidence>
<keyword evidence="1" id="KW-0812">Transmembrane</keyword>
<dbReference type="EMBL" id="OU892281">
    <property type="protein sequence ID" value="CAG9769273.1"/>
    <property type="molecule type" value="Genomic_DNA"/>
</dbReference>
<feature type="transmembrane region" description="Helical" evidence="1">
    <location>
        <begin position="20"/>
        <end position="44"/>
    </location>
</feature>
<evidence type="ECO:0000313" key="2">
    <source>
        <dbReference type="EMBL" id="CAG9769273.1"/>
    </source>
</evidence>
<dbReference type="Proteomes" id="UP001152799">
    <property type="component" value="Chromosome 5"/>
</dbReference>
<dbReference type="AlphaFoldDB" id="A0A9N9MV53"/>
<protein>
    <submittedName>
        <fullName evidence="2">Uncharacterized protein</fullName>
    </submittedName>
</protein>
<evidence type="ECO:0000313" key="3">
    <source>
        <dbReference type="Proteomes" id="UP001152799"/>
    </source>
</evidence>